<evidence type="ECO:0000256" key="11">
    <source>
        <dbReference type="SAM" id="MobiDB-lite"/>
    </source>
</evidence>
<comment type="function">
    <text evidence="9">Component of the NuA4 histone acetyltransferase complex which is involved in transcriptional activation of selected genes principally by acetylation of nucleosomal histone H4 and H2A. The NuA4 complex is also involved in DNA repair.</text>
</comment>
<comment type="similarity">
    <text evidence="2 9">Belongs to the EAF6 family.</text>
</comment>
<keyword evidence="9" id="KW-0234">DNA repair</keyword>
<evidence type="ECO:0000256" key="10">
    <source>
        <dbReference type="SAM" id="Coils"/>
    </source>
</evidence>
<dbReference type="GO" id="GO:0006325">
    <property type="term" value="P:chromatin organization"/>
    <property type="evidence" value="ECO:0007669"/>
    <property type="project" value="UniProtKB-KW"/>
</dbReference>
<comment type="subcellular location">
    <subcellularLocation>
        <location evidence="1 9">Nucleus</location>
    </subcellularLocation>
</comment>
<evidence type="ECO:0000256" key="9">
    <source>
        <dbReference type="RuleBase" id="RU368022"/>
    </source>
</evidence>
<keyword evidence="8 9" id="KW-0539">Nucleus</keyword>
<comment type="caution">
    <text evidence="12">The sequence shown here is derived from an EMBL/GenBank/DDBJ whole genome shotgun (WGS) entry which is preliminary data.</text>
</comment>
<dbReference type="GO" id="GO:0035267">
    <property type="term" value="C:NuA4 histone acetyltransferase complex"/>
    <property type="evidence" value="ECO:0007669"/>
    <property type="project" value="UniProtKB-UniRule"/>
</dbReference>
<keyword evidence="6 10" id="KW-0175">Coiled coil</keyword>
<dbReference type="PANTHER" id="PTHR13476">
    <property type="entry name" value="CHROMATIN MODIFICATION-RELATED PROTEIN MEAF6"/>
    <property type="match status" value="1"/>
</dbReference>
<keyword evidence="4 9" id="KW-0156">Chromatin regulator</keyword>
<feature type="region of interest" description="Disordered" evidence="11">
    <location>
        <begin position="115"/>
        <end position="197"/>
    </location>
</feature>
<gene>
    <name evidence="12" type="ORF">JMJ35_001635</name>
</gene>
<feature type="coiled-coil region" evidence="10">
    <location>
        <begin position="21"/>
        <end position="55"/>
    </location>
</feature>
<reference evidence="12" key="1">
    <citation type="submission" date="2023-03" db="EMBL/GenBank/DDBJ databases">
        <title>Complete genome of Cladonia borealis.</title>
        <authorList>
            <person name="Park H."/>
        </authorList>
    </citation>
    <scope>NUCLEOTIDE SEQUENCE</scope>
    <source>
        <strain evidence="12">ANT050790</strain>
    </source>
</reference>
<evidence type="ECO:0000313" key="12">
    <source>
        <dbReference type="EMBL" id="KAK0515601.1"/>
    </source>
</evidence>
<keyword evidence="13" id="KW-1185">Reference proteome</keyword>
<keyword evidence="9" id="KW-0227">DNA damage</keyword>
<name>A0AA39R8V1_9LECA</name>
<feature type="region of interest" description="Disordered" evidence="11">
    <location>
        <begin position="77"/>
        <end position="102"/>
    </location>
</feature>
<evidence type="ECO:0000256" key="8">
    <source>
        <dbReference type="ARBA" id="ARBA00023242"/>
    </source>
</evidence>
<evidence type="ECO:0000313" key="13">
    <source>
        <dbReference type="Proteomes" id="UP001166286"/>
    </source>
</evidence>
<evidence type="ECO:0000256" key="3">
    <source>
        <dbReference type="ARBA" id="ARBA00018504"/>
    </source>
</evidence>
<comment type="subunit">
    <text evidence="9">Component of the NuA4 histone acetyltransferase complex.</text>
</comment>
<feature type="compositionally biased region" description="Polar residues" evidence="11">
    <location>
        <begin position="115"/>
        <end position="137"/>
    </location>
</feature>
<organism evidence="12 13">
    <name type="scientific">Cladonia borealis</name>
    <dbReference type="NCBI Taxonomy" id="184061"/>
    <lineage>
        <taxon>Eukaryota</taxon>
        <taxon>Fungi</taxon>
        <taxon>Dikarya</taxon>
        <taxon>Ascomycota</taxon>
        <taxon>Pezizomycotina</taxon>
        <taxon>Lecanoromycetes</taxon>
        <taxon>OSLEUM clade</taxon>
        <taxon>Lecanoromycetidae</taxon>
        <taxon>Lecanorales</taxon>
        <taxon>Lecanorineae</taxon>
        <taxon>Cladoniaceae</taxon>
        <taxon>Cladonia</taxon>
    </lineage>
</organism>
<evidence type="ECO:0000256" key="2">
    <source>
        <dbReference type="ARBA" id="ARBA00010916"/>
    </source>
</evidence>
<evidence type="ECO:0000256" key="4">
    <source>
        <dbReference type="ARBA" id="ARBA00022853"/>
    </source>
</evidence>
<dbReference type="EMBL" id="JAFEKC020000003">
    <property type="protein sequence ID" value="KAK0515601.1"/>
    <property type="molecule type" value="Genomic_DNA"/>
</dbReference>
<accession>A0AA39R8V1</accession>
<dbReference type="Proteomes" id="UP001166286">
    <property type="component" value="Unassembled WGS sequence"/>
</dbReference>
<dbReference type="GO" id="GO:0006281">
    <property type="term" value="P:DNA repair"/>
    <property type="evidence" value="ECO:0007669"/>
    <property type="project" value="UniProtKB-UniRule"/>
</dbReference>
<protein>
    <recommendedName>
        <fullName evidence="3 9">Chromatin modification-related protein EAF6</fullName>
    </recommendedName>
</protein>
<evidence type="ECO:0000256" key="6">
    <source>
        <dbReference type="ARBA" id="ARBA00023054"/>
    </source>
</evidence>
<dbReference type="GO" id="GO:0005634">
    <property type="term" value="C:nucleus"/>
    <property type="evidence" value="ECO:0007669"/>
    <property type="project" value="UniProtKB-SubCell"/>
</dbReference>
<feature type="compositionally biased region" description="Polar residues" evidence="11">
    <location>
        <begin position="149"/>
        <end position="165"/>
    </location>
</feature>
<dbReference type="InterPro" id="IPR015418">
    <property type="entry name" value="Eaf6"/>
</dbReference>
<proteinExistence type="inferred from homology"/>
<keyword evidence="5 9" id="KW-0805">Transcription regulation</keyword>
<evidence type="ECO:0000256" key="7">
    <source>
        <dbReference type="ARBA" id="ARBA00023163"/>
    </source>
</evidence>
<evidence type="ECO:0000256" key="5">
    <source>
        <dbReference type="ARBA" id="ARBA00023015"/>
    </source>
</evidence>
<dbReference type="Pfam" id="PF09340">
    <property type="entry name" value="NuA4"/>
    <property type="match status" value="1"/>
</dbReference>
<sequence length="197" mass="21294">MAENIPPSTVSADGTRGLPYYEKLKRDLRDTLQKKRALDKQLSQLEDEIYRYEGNYLEETVAGNIIKGFDNYIKGSTTAGGASATGGGGGTSTRRKGQVMDADRIFSRSSVSFMRELSPTSSAQTTPSHAATPTSGLPNPPLSARESNHATPTSSTSVRATSSFKKGNKRSDREDEENEGKGPKRLKITYARAGVNE</sequence>
<keyword evidence="7 9" id="KW-0804">Transcription</keyword>
<evidence type="ECO:0000256" key="1">
    <source>
        <dbReference type="ARBA" id="ARBA00004123"/>
    </source>
</evidence>
<dbReference type="AlphaFoldDB" id="A0AA39R8V1"/>